<feature type="compositionally biased region" description="Polar residues" evidence="1">
    <location>
        <begin position="237"/>
        <end position="254"/>
    </location>
</feature>
<feature type="compositionally biased region" description="Low complexity" evidence="1">
    <location>
        <begin position="140"/>
        <end position="151"/>
    </location>
</feature>
<evidence type="ECO:0000313" key="3">
    <source>
        <dbReference type="Proteomes" id="UP001189429"/>
    </source>
</evidence>
<feature type="compositionally biased region" description="Basic and acidic residues" evidence="1">
    <location>
        <begin position="130"/>
        <end position="139"/>
    </location>
</feature>
<feature type="compositionally biased region" description="Basic and acidic residues" evidence="1">
    <location>
        <begin position="69"/>
        <end position="87"/>
    </location>
</feature>
<feature type="region of interest" description="Disordered" evidence="1">
    <location>
        <begin position="68"/>
        <end position="218"/>
    </location>
</feature>
<name>A0ABN9XBJ7_9DINO</name>
<feature type="non-terminal residue" evidence="2">
    <location>
        <position position="315"/>
    </location>
</feature>
<reference evidence="2" key="1">
    <citation type="submission" date="2023-10" db="EMBL/GenBank/DDBJ databases">
        <authorList>
            <person name="Chen Y."/>
            <person name="Shah S."/>
            <person name="Dougan E. K."/>
            <person name="Thang M."/>
            <person name="Chan C."/>
        </authorList>
    </citation>
    <scope>NUCLEOTIDE SEQUENCE [LARGE SCALE GENOMIC DNA]</scope>
</reference>
<feature type="compositionally biased region" description="Gly residues" evidence="1">
    <location>
        <begin position="152"/>
        <end position="163"/>
    </location>
</feature>
<feature type="non-terminal residue" evidence="2">
    <location>
        <position position="1"/>
    </location>
</feature>
<protein>
    <submittedName>
        <fullName evidence="2">Uncharacterized protein</fullName>
    </submittedName>
</protein>
<evidence type="ECO:0000256" key="1">
    <source>
        <dbReference type="SAM" id="MobiDB-lite"/>
    </source>
</evidence>
<sequence length="315" mass="33117">QARMAKDFKELKAKLSSLSAKGAGGDFSFAQILCFLKQHNIDSETIAKVEEAKVRELESKPPTALAARHRVENAKRQVEKLEERVQQYEEQSISRAPRTPSPSDVGTAGLDPAVMASGEGKAALETLQRLQREAKEAADRAAAATSQPPGWADGGAGGGGSGGPREPKPPGAPVPSAADYEDENSQAGLKRAMESENSQQEVAKYLAEHQAKKQPAAGFEPHEAVNVFGCLRRSASGRPTSWTSSGQTSASPFLSNKPIDVFESARECPAEATTVAGDVQFFGLGASAAPRGSSSSSSAAATAGLDGQEHLFERQ</sequence>
<feature type="region of interest" description="Disordered" evidence="1">
    <location>
        <begin position="235"/>
        <end position="255"/>
    </location>
</feature>
<dbReference type="Proteomes" id="UP001189429">
    <property type="component" value="Unassembled WGS sequence"/>
</dbReference>
<accession>A0ABN9XBJ7</accession>
<organism evidence="2 3">
    <name type="scientific">Prorocentrum cordatum</name>
    <dbReference type="NCBI Taxonomy" id="2364126"/>
    <lineage>
        <taxon>Eukaryota</taxon>
        <taxon>Sar</taxon>
        <taxon>Alveolata</taxon>
        <taxon>Dinophyceae</taxon>
        <taxon>Prorocentrales</taxon>
        <taxon>Prorocentraceae</taxon>
        <taxon>Prorocentrum</taxon>
    </lineage>
</organism>
<feature type="compositionally biased region" description="Low complexity" evidence="1">
    <location>
        <begin position="287"/>
        <end position="304"/>
    </location>
</feature>
<evidence type="ECO:0000313" key="2">
    <source>
        <dbReference type="EMBL" id="CAK0896785.1"/>
    </source>
</evidence>
<comment type="caution">
    <text evidence="2">The sequence shown here is derived from an EMBL/GenBank/DDBJ whole genome shotgun (WGS) entry which is preliminary data.</text>
</comment>
<proteinExistence type="predicted"/>
<feature type="region of interest" description="Disordered" evidence="1">
    <location>
        <begin position="287"/>
        <end position="315"/>
    </location>
</feature>
<gene>
    <name evidence="2" type="ORF">PCOR1329_LOCUS75150</name>
</gene>
<dbReference type="EMBL" id="CAUYUJ010020237">
    <property type="protein sequence ID" value="CAK0896785.1"/>
    <property type="molecule type" value="Genomic_DNA"/>
</dbReference>
<keyword evidence="3" id="KW-1185">Reference proteome</keyword>